<feature type="region of interest" description="Disordered" evidence="1">
    <location>
        <begin position="307"/>
        <end position="373"/>
    </location>
</feature>
<dbReference type="EMBL" id="JAVIJP010000054">
    <property type="protein sequence ID" value="KAL3622969.1"/>
    <property type="molecule type" value="Genomic_DNA"/>
</dbReference>
<keyword evidence="3" id="KW-1185">Reference proteome</keyword>
<evidence type="ECO:0000256" key="1">
    <source>
        <dbReference type="SAM" id="MobiDB-lite"/>
    </source>
</evidence>
<organism evidence="2 3">
    <name type="scientific">Castilleja foliolosa</name>
    <dbReference type="NCBI Taxonomy" id="1961234"/>
    <lineage>
        <taxon>Eukaryota</taxon>
        <taxon>Viridiplantae</taxon>
        <taxon>Streptophyta</taxon>
        <taxon>Embryophyta</taxon>
        <taxon>Tracheophyta</taxon>
        <taxon>Spermatophyta</taxon>
        <taxon>Magnoliopsida</taxon>
        <taxon>eudicotyledons</taxon>
        <taxon>Gunneridae</taxon>
        <taxon>Pentapetalae</taxon>
        <taxon>asterids</taxon>
        <taxon>lamiids</taxon>
        <taxon>Lamiales</taxon>
        <taxon>Orobanchaceae</taxon>
        <taxon>Pedicularideae</taxon>
        <taxon>Castillejinae</taxon>
        <taxon>Castilleja</taxon>
    </lineage>
</organism>
<dbReference type="AlphaFoldDB" id="A0ABD3C0J0"/>
<evidence type="ECO:0000313" key="3">
    <source>
        <dbReference type="Proteomes" id="UP001632038"/>
    </source>
</evidence>
<comment type="caution">
    <text evidence="2">The sequence shown here is derived from an EMBL/GenBank/DDBJ whole genome shotgun (WGS) entry which is preliminary data.</text>
</comment>
<sequence>MGRGKRVIVEESGSESEVVERDMGRDMSTELGAPFTVFDYEVERYESVKKRKVKPPIRIDFAFWERKAGEGDLFGLKFVHHIKRLQLETLAALNLKACPRLVKEFYTTCSVSDDGDIECRFGGKWFSFDKYKIKELFGFYARVASKEKKNMGYNEDTWWDEIKCKGIGETERNPISAVQDNALHYFYRYIATSLWGKKEPSKIVGDELYILWKMTYLGQNYTPDNYPINVYPPLLSTIKTSIWVGKKNPLPLGAFITALALSEGWVPDENEPFVAPRKLKGGTRRLRTPLQPWGKNVPIFELRDRDADEDEGFDPNAPRGPSPLAVGDDETEQEHDLEAQPEPHQPSSRARRERAPGGPIVKTRALLMSNPLV</sequence>
<evidence type="ECO:0000313" key="2">
    <source>
        <dbReference type="EMBL" id="KAL3622969.1"/>
    </source>
</evidence>
<protein>
    <recommendedName>
        <fullName evidence="4">Aminotransferase-like plant mobile domain-containing protein</fullName>
    </recommendedName>
</protein>
<gene>
    <name evidence="2" type="ORF">CASFOL_031785</name>
</gene>
<reference evidence="3" key="1">
    <citation type="journal article" date="2024" name="IScience">
        <title>Strigolactones Initiate the Formation of Haustorium-like Structures in Castilleja.</title>
        <authorList>
            <person name="Buerger M."/>
            <person name="Peterson D."/>
            <person name="Chory J."/>
        </authorList>
    </citation>
    <scope>NUCLEOTIDE SEQUENCE [LARGE SCALE GENOMIC DNA]</scope>
</reference>
<dbReference type="Proteomes" id="UP001632038">
    <property type="component" value="Unassembled WGS sequence"/>
</dbReference>
<evidence type="ECO:0008006" key="4">
    <source>
        <dbReference type="Google" id="ProtNLM"/>
    </source>
</evidence>
<name>A0ABD3C0J0_9LAMI</name>
<proteinExistence type="predicted"/>
<accession>A0ABD3C0J0</accession>